<evidence type="ECO:0000313" key="1">
    <source>
        <dbReference type="EMBL" id="SUZ83175.1"/>
    </source>
</evidence>
<gene>
    <name evidence="1" type="ORF">METZ01_LOCUS36029</name>
</gene>
<organism evidence="1">
    <name type="scientific">marine metagenome</name>
    <dbReference type="NCBI Taxonomy" id="408172"/>
    <lineage>
        <taxon>unclassified sequences</taxon>
        <taxon>metagenomes</taxon>
        <taxon>ecological metagenomes</taxon>
    </lineage>
</organism>
<protein>
    <submittedName>
        <fullName evidence="1">Uncharacterized protein</fullName>
    </submittedName>
</protein>
<dbReference type="EMBL" id="UINC01001538">
    <property type="protein sequence ID" value="SUZ83175.1"/>
    <property type="molecule type" value="Genomic_DNA"/>
</dbReference>
<name>A0A381QUX2_9ZZZZ</name>
<proteinExistence type="predicted"/>
<reference evidence="1" key="1">
    <citation type="submission" date="2018-05" db="EMBL/GenBank/DDBJ databases">
        <authorList>
            <person name="Lanie J.A."/>
            <person name="Ng W.-L."/>
            <person name="Kazmierczak K.M."/>
            <person name="Andrzejewski T.M."/>
            <person name="Davidsen T.M."/>
            <person name="Wayne K.J."/>
            <person name="Tettelin H."/>
            <person name="Glass J.I."/>
            <person name="Rusch D."/>
            <person name="Podicherti R."/>
            <person name="Tsui H.-C.T."/>
            <person name="Winkler M.E."/>
        </authorList>
    </citation>
    <scope>NUCLEOTIDE SEQUENCE</scope>
</reference>
<sequence>MEIIKEVLLEANQKYSKKQKLQLAEHTKH</sequence>
<dbReference type="AlphaFoldDB" id="A0A381QUX2"/>
<accession>A0A381QUX2</accession>